<dbReference type="GO" id="GO:0030286">
    <property type="term" value="C:dynein complex"/>
    <property type="evidence" value="ECO:0007669"/>
    <property type="project" value="InterPro"/>
</dbReference>
<dbReference type="InterPro" id="IPR035706">
    <property type="entry name" value="AAA_9"/>
</dbReference>
<dbReference type="EMBL" id="HG675627">
    <property type="protein sequence ID" value="CDJ41464.1"/>
    <property type="molecule type" value="Genomic_DNA"/>
</dbReference>
<evidence type="ECO:0000313" key="4">
    <source>
        <dbReference type="Proteomes" id="UP000030747"/>
    </source>
</evidence>
<feature type="coiled-coil region" evidence="1">
    <location>
        <begin position="101"/>
        <end position="128"/>
    </location>
</feature>
<dbReference type="RefSeq" id="XP_013232214.1">
    <property type="nucleotide sequence ID" value="XM_013376760.1"/>
</dbReference>
<sequence length="260" mass="29627">MVLATKLSPAELAPELYTQLSVVNFRVTPASLEEQLLNQIVAHEAPHLEEQRSVLVTSIAKDLELKAAIQERILLLLANAKGDILADDTFLDTLRDSRITYAAIERRMEEASATADRLEETRRLYKLLSHRGTLLYLVLQALSHLNPFYQWSLEGFKFQLQSTLQSCQDKSENRGQSLQELFTWEVYCSTCRGLFESHKLVLAFMIAKALDTEAGNVPRKMLEFLLRGITEESEGHACPPQVRFGMLRYHVRLPHCKTLL</sequence>
<dbReference type="Gene3D" id="1.10.8.1220">
    <property type="match status" value="1"/>
</dbReference>
<dbReference type="OMA" id="ESEGHAC"/>
<dbReference type="Proteomes" id="UP000030747">
    <property type="component" value="Unassembled WGS sequence"/>
</dbReference>
<name>U6KYT4_EIMTE</name>
<accession>U6KYT4</accession>
<evidence type="ECO:0000259" key="2">
    <source>
        <dbReference type="Pfam" id="PF12781"/>
    </source>
</evidence>
<proteinExistence type="predicted"/>
<evidence type="ECO:0000313" key="3">
    <source>
        <dbReference type="EMBL" id="CDJ41464.1"/>
    </source>
</evidence>
<dbReference type="GO" id="GO:0051959">
    <property type="term" value="F:dynein light intermediate chain binding"/>
    <property type="evidence" value="ECO:0007669"/>
    <property type="project" value="InterPro"/>
</dbReference>
<dbReference type="OrthoDB" id="440268at2759"/>
<evidence type="ECO:0000256" key="1">
    <source>
        <dbReference type="SAM" id="Coils"/>
    </source>
</evidence>
<keyword evidence="4" id="KW-1185">Reference proteome</keyword>
<gene>
    <name evidence="3" type="ORF">ETH_00034640</name>
</gene>
<dbReference type="GO" id="GO:0007018">
    <property type="term" value="P:microtubule-based movement"/>
    <property type="evidence" value="ECO:0007669"/>
    <property type="project" value="InterPro"/>
</dbReference>
<reference evidence="3" key="1">
    <citation type="submission" date="2013-10" db="EMBL/GenBank/DDBJ databases">
        <title>Genomic analysis of the causative agents of coccidiosis in chickens.</title>
        <authorList>
            <person name="Reid A.J."/>
            <person name="Blake D."/>
            <person name="Billington K."/>
            <person name="Browne H."/>
            <person name="Dunn M."/>
            <person name="Hung S."/>
            <person name="Kawahara F."/>
            <person name="Miranda-Saavedra D."/>
            <person name="Mourier T."/>
            <person name="Nagra H."/>
            <person name="Otto T.D."/>
            <person name="Rawlings N."/>
            <person name="Sanchez A."/>
            <person name="Sanders M."/>
            <person name="Subramaniam C."/>
            <person name="Tay Y."/>
            <person name="Dear P."/>
            <person name="Doerig C."/>
            <person name="Gruber A."/>
            <person name="Parkinson J."/>
            <person name="Shirley M."/>
            <person name="Wan K.L."/>
            <person name="Berriman M."/>
            <person name="Tomley F."/>
            <person name="Pain A."/>
        </authorList>
    </citation>
    <scope>NUCLEOTIDE SEQUENCE [LARGE SCALE GENOMIC DNA]</scope>
    <source>
        <strain evidence="3">Houghton</strain>
    </source>
</reference>
<dbReference type="Gene3D" id="6.10.140.1060">
    <property type="match status" value="1"/>
</dbReference>
<reference evidence="3" key="2">
    <citation type="submission" date="2013-10" db="EMBL/GenBank/DDBJ databases">
        <authorList>
            <person name="Aslett M."/>
        </authorList>
    </citation>
    <scope>NUCLEOTIDE SEQUENCE [LARGE SCALE GENOMIC DNA]</scope>
    <source>
        <strain evidence="3">Houghton</strain>
    </source>
</reference>
<dbReference type="Pfam" id="PF12781">
    <property type="entry name" value="AAA_9"/>
    <property type="match status" value="1"/>
</dbReference>
<dbReference type="GO" id="GO:0045505">
    <property type="term" value="F:dynein intermediate chain binding"/>
    <property type="evidence" value="ECO:0007669"/>
    <property type="project" value="InterPro"/>
</dbReference>
<dbReference type="GeneID" id="25255986"/>
<protein>
    <recommendedName>
        <fullName evidence="2">Dynein heavy chain ATP-binding dynein motor region domain-containing protein</fullName>
    </recommendedName>
</protein>
<dbReference type="VEuPathDB" id="ToxoDB:ETH2_1535100"/>
<dbReference type="Gene3D" id="3.40.50.300">
    <property type="entry name" value="P-loop containing nucleotide triphosphate hydrolases"/>
    <property type="match status" value="1"/>
</dbReference>
<organism evidence="3 4">
    <name type="scientific">Eimeria tenella</name>
    <name type="common">Coccidian parasite</name>
    <dbReference type="NCBI Taxonomy" id="5802"/>
    <lineage>
        <taxon>Eukaryota</taxon>
        <taxon>Sar</taxon>
        <taxon>Alveolata</taxon>
        <taxon>Apicomplexa</taxon>
        <taxon>Conoidasida</taxon>
        <taxon>Coccidia</taxon>
        <taxon>Eucoccidiorida</taxon>
        <taxon>Eimeriorina</taxon>
        <taxon>Eimeriidae</taxon>
        <taxon>Eimeria</taxon>
    </lineage>
</organism>
<dbReference type="InterPro" id="IPR026983">
    <property type="entry name" value="DHC"/>
</dbReference>
<feature type="domain" description="Dynein heavy chain ATP-binding dynein motor region" evidence="2">
    <location>
        <begin position="1"/>
        <end position="103"/>
    </location>
</feature>
<dbReference type="PANTHER" id="PTHR45703">
    <property type="entry name" value="DYNEIN HEAVY CHAIN"/>
    <property type="match status" value="1"/>
</dbReference>
<keyword evidence="1" id="KW-0175">Coiled coil</keyword>
<dbReference type="VEuPathDB" id="ToxoDB:ETH_00034640"/>
<dbReference type="InterPro" id="IPR027417">
    <property type="entry name" value="P-loop_NTPase"/>
</dbReference>
<dbReference type="AlphaFoldDB" id="U6KYT4"/>